<gene>
    <name evidence="1" type="ORF">PRIO_3547</name>
</gene>
<protein>
    <submittedName>
        <fullName evidence="1">Uncharacterized protein</fullName>
    </submittedName>
</protein>
<dbReference type="AlphaFoldDB" id="A0A0E4HED0"/>
<dbReference type="HOGENOM" id="CLU_3366236_0_0_9"/>
<organism evidence="1 2">
    <name type="scientific">Paenibacillus riograndensis SBR5</name>
    <dbReference type="NCBI Taxonomy" id="1073571"/>
    <lineage>
        <taxon>Bacteria</taxon>
        <taxon>Bacillati</taxon>
        <taxon>Bacillota</taxon>
        <taxon>Bacilli</taxon>
        <taxon>Bacillales</taxon>
        <taxon>Paenibacillaceae</taxon>
        <taxon>Paenibacillus</taxon>
        <taxon>Paenibacillus sonchi group</taxon>
    </lineage>
</organism>
<dbReference type="Proteomes" id="UP000033163">
    <property type="component" value="Chromosome I"/>
</dbReference>
<dbReference type="KEGG" id="pri:PRIO_3547"/>
<reference evidence="2" key="1">
    <citation type="submission" date="2015-03" db="EMBL/GenBank/DDBJ databases">
        <authorList>
            <person name="Wibberg D."/>
        </authorList>
    </citation>
    <scope>NUCLEOTIDE SEQUENCE [LARGE SCALE GENOMIC DNA]</scope>
</reference>
<sequence length="35" mass="4135">MNKLFELFSKVFSRVSSYTKRISVETFVKKHRGLA</sequence>
<proteinExistence type="predicted"/>
<evidence type="ECO:0000313" key="1">
    <source>
        <dbReference type="EMBL" id="CQR55950.1"/>
    </source>
</evidence>
<dbReference type="PATRIC" id="fig|1073571.4.peg.3798"/>
<name>A0A0E4HED0_9BACL</name>
<dbReference type="EMBL" id="LN831776">
    <property type="protein sequence ID" value="CQR55950.1"/>
    <property type="molecule type" value="Genomic_DNA"/>
</dbReference>
<evidence type="ECO:0000313" key="2">
    <source>
        <dbReference type="Proteomes" id="UP000033163"/>
    </source>
</evidence>
<accession>A0A0E4HED0</accession>